<organism evidence="1">
    <name type="scientific">Tanacetum cinerariifolium</name>
    <name type="common">Dalmatian daisy</name>
    <name type="synonym">Chrysanthemum cinerariifolium</name>
    <dbReference type="NCBI Taxonomy" id="118510"/>
    <lineage>
        <taxon>Eukaryota</taxon>
        <taxon>Viridiplantae</taxon>
        <taxon>Streptophyta</taxon>
        <taxon>Embryophyta</taxon>
        <taxon>Tracheophyta</taxon>
        <taxon>Spermatophyta</taxon>
        <taxon>Magnoliopsida</taxon>
        <taxon>eudicotyledons</taxon>
        <taxon>Gunneridae</taxon>
        <taxon>Pentapetalae</taxon>
        <taxon>asterids</taxon>
        <taxon>campanulids</taxon>
        <taxon>Asterales</taxon>
        <taxon>Asteraceae</taxon>
        <taxon>Asteroideae</taxon>
        <taxon>Anthemideae</taxon>
        <taxon>Anthemidinae</taxon>
        <taxon>Tanacetum</taxon>
    </lineage>
</organism>
<dbReference type="AlphaFoldDB" id="A0A6L2LRD5"/>
<sequence length="79" mass="8920">METFATVPKDIQKWITAEAEAVQIILTWSDNDSYSTVDAYSNALEMWKAIEMLKQVGYEHVVLALTCHQETATIIKKSA</sequence>
<evidence type="ECO:0000313" key="1">
    <source>
        <dbReference type="EMBL" id="GEU63810.1"/>
    </source>
</evidence>
<dbReference type="EMBL" id="BKCJ010004913">
    <property type="protein sequence ID" value="GEU63810.1"/>
    <property type="molecule type" value="Genomic_DNA"/>
</dbReference>
<name>A0A6L2LRD5_TANCI</name>
<proteinExistence type="predicted"/>
<protein>
    <submittedName>
        <fullName evidence="1">Uncharacterized protein</fullName>
    </submittedName>
</protein>
<gene>
    <name evidence="1" type="ORF">Tci_035788</name>
</gene>
<reference evidence="1" key="1">
    <citation type="journal article" date="2019" name="Sci. Rep.">
        <title>Draft genome of Tanacetum cinerariifolium, the natural source of mosquito coil.</title>
        <authorList>
            <person name="Yamashiro T."/>
            <person name="Shiraishi A."/>
            <person name="Satake H."/>
            <person name="Nakayama K."/>
        </authorList>
    </citation>
    <scope>NUCLEOTIDE SEQUENCE</scope>
</reference>
<comment type="caution">
    <text evidence="1">The sequence shown here is derived from an EMBL/GenBank/DDBJ whole genome shotgun (WGS) entry which is preliminary data.</text>
</comment>
<accession>A0A6L2LRD5</accession>